<dbReference type="GeneID" id="8862116"/>
<dbReference type="VEuPathDB" id="AmoebaDB:NAEGRDRAFT_78518"/>
<dbReference type="AlphaFoldDB" id="D2V4C0"/>
<keyword evidence="2" id="KW-0472">Membrane</keyword>
<keyword evidence="1 4" id="KW-0808">Transferase</keyword>
<dbReference type="RefSeq" id="XP_002681233.1">
    <property type="nucleotide sequence ID" value="XM_002681187.1"/>
</dbReference>
<feature type="domain" description="N-acetyltransferase" evidence="3">
    <location>
        <begin position="140"/>
        <end position="303"/>
    </location>
</feature>
<keyword evidence="2" id="KW-1133">Transmembrane helix</keyword>
<evidence type="ECO:0000256" key="2">
    <source>
        <dbReference type="SAM" id="Phobius"/>
    </source>
</evidence>
<dbReference type="Gene3D" id="3.40.630.30">
    <property type="match status" value="1"/>
</dbReference>
<dbReference type="KEGG" id="ngr:NAEGRDRAFT_78518"/>
<dbReference type="InParanoid" id="D2V4C0"/>
<dbReference type="InterPro" id="IPR050769">
    <property type="entry name" value="NAT_camello-type"/>
</dbReference>
<keyword evidence="5" id="KW-1185">Reference proteome</keyword>
<protein>
    <submittedName>
        <fullName evidence="4">N-acetyltransferase</fullName>
    </submittedName>
</protein>
<dbReference type="STRING" id="5762.D2V4C0"/>
<sequence length="306" mass="35409">MKQNNKLEVLSFNELVQRRLNHDGGDEEKIRSEIQNQVHDIFTNGMMDGVPKDLFNDYGKIVGLLFGVDQGNGSTSLVALFQEYYGYKLQFFIWSTFYISWFLIGKLLGVEVVEVTRLKLMVYVGFLVLLSGMLYAVFKFVLLPIIAKDMGKYIMKNRKSNELGDINNYYANNKSKPENNFFLAMDGDEIVGHVALDKWIYPGDKVEDAEFIEEYEKYQINPLKMIEIRRMSVKSSYRGGGVATVLLRYVFKYAQELQMNRIILKTSSLQYGARRLYQKLGFEILGVTQYIPPIAIFKFMLDISKK</sequence>
<evidence type="ECO:0000313" key="4">
    <source>
        <dbReference type="EMBL" id="EFC48489.1"/>
    </source>
</evidence>
<dbReference type="Pfam" id="PF00583">
    <property type="entry name" value="Acetyltransf_1"/>
    <property type="match status" value="1"/>
</dbReference>
<feature type="transmembrane region" description="Helical" evidence="2">
    <location>
        <begin position="91"/>
        <end position="108"/>
    </location>
</feature>
<evidence type="ECO:0000259" key="3">
    <source>
        <dbReference type="PROSITE" id="PS51186"/>
    </source>
</evidence>
<dbReference type="EMBL" id="GG738851">
    <property type="protein sequence ID" value="EFC48489.1"/>
    <property type="molecule type" value="Genomic_DNA"/>
</dbReference>
<keyword evidence="2" id="KW-0812">Transmembrane</keyword>
<dbReference type="CDD" id="cd04301">
    <property type="entry name" value="NAT_SF"/>
    <property type="match status" value="1"/>
</dbReference>
<dbReference type="PANTHER" id="PTHR13947:SF37">
    <property type="entry name" value="LD18367P"/>
    <property type="match status" value="1"/>
</dbReference>
<proteinExistence type="predicted"/>
<dbReference type="GO" id="GO:0008080">
    <property type="term" value="F:N-acetyltransferase activity"/>
    <property type="evidence" value="ECO:0007669"/>
    <property type="project" value="InterPro"/>
</dbReference>
<name>D2V4C0_NAEGR</name>
<evidence type="ECO:0000313" key="5">
    <source>
        <dbReference type="Proteomes" id="UP000006671"/>
    </source>
</evidence>
<dbReference type="OrthoDB" id="41532at2759"/>
<reference evidence="4 5" key="1">
    <citation type="journal article" date="2010" name="Cell">
        <title>The genome of Naegleria gruberi illuminates early eukaryotic versatility.</title>
        <authorList>
            <person name="Fritz-Laylin L.K."/>
            <person name="Prochnik S.E."/>
            <person name="Ginger M.L."/>
            <person name="Dacks J.B."/>
            <person name="Carpenter M.L."/>
            <person name="Field M.C."/>
            <person name="Kuo A."/>
            <person name="Paredez A."/>
            <person name="Chapman J."/>
            <person name="Pham J."/>
            <person name="Shu S."/>
            <person name="Neupane R."/>
            <person name="Cipriano M."/>
            <person name="Mancuso J."/>
            <person name="Tu H."/>
            <person name="Salamov A."/>
            <person name="Lindquist E."/>
            <person name="Shapiro H."/>
            <person name="Lucas S."/>
            <person name="Grigoriev I.V."/>
            <person name="Cande W.Z."/>
            <person name="Fulton C."/>
            <person name="Rokhsar D.S."/>
            <person name="Dawson S.C."/>
        </authorList>
    </citation>
    <scope>NUCLEOTIDE SEQUENCE [LARGE SCALE GENOMIC DNA]</scope>
    <source>
        <strain evidence="4 5">NEG-M</strain>
    </source>
</reference>
<dbReference type="InterPro" id="IPR000182">
    <property type="entry name" value="GNAT_dom"/>
</dbReference>
<accession>D2V4C0</accession>
<organism evidence="5">
    <name type="scientific">Naegleria gruberi</name>
    <name type="common">Amoeba</name>
    <dbReference type="NCBI Taxonomy" id="5762"/>
    <lineage>
        <taxon>Eukaryota</taxon>
        <taxon>Discoba</taxon>
        <taxon>Heterolobosea</taxon>
        <taxon>Tetramitia</taxon>
        <taxon>Eutetramitia</taxon>
        <taxon>Vahlkampfiidae</taxon>
        <taxon>Naegleria</taxon>
    </lineage>
</organism>
<dbReference type="SUPFAM" id="SSF55729">
    <property type="entry name" value="Acyl-CoA N-acyltransferases (Nat)"/>
    <property type="match status" value="1"/>
</dbReference>
<feature type="transmembrane region" description="Helical" evidence="2">
    <location>
        <begin position="120"/>
        <end position="146"/>
    </location>
</feature>
<dbReference type="OMA" id="AIDEWHY"/>
<dbReference type="PANTHER" id="PTHR13947">
    <property type="entry name" value="GNAT FAMILY N-ACETYLTRANSFERASE"/>
    <property type="match status" value="1"/>
</dbReference>
<dbReference type="Proteomes" id="UP000006671">
    <property type="component" value="Unassembled WGS sequence"/>
</dbReference>
<gene>
    <name evidence="4" type="ORF">NAEGRDRAFT_78518</name>
</gene>
<dbReference type="PROSITE" id="PS51186">
    <property type="entry name" value="GNAT"/>
    <property type="match status" value="1"/>
</dbReference>
<dbReference type="InterPro" id="IPR016181">
    <property type="entry name" value="Acyl_CoA_acyltransferase"/>
</dbReference>
<evidence type="ECO:0000256" key="1">
    <source>
        <dbReference type="ARBA" id="ARBA00022679"/>
    </source>
</evidence>